<accession>A0AAN1MQC7</accession>
<name>A0AAN1MQC7_9BURK</name>
<evidence type="ECO:0000256" key="1">
    <source>
        <dbReference type="SAM" id="MobiDB-lite"/>
    </source>
</evidence>
<feature type="region of interest" description="Disordered" evidence="1">
    <location>
        <begin position="1"/>
        <end position="34"/>
    </location>
</feature>
<dbReference type="AlphaFoldDB" id="A0AAN1MQC7"/>
<reference evidence="2 3" key="1">
    <citation type="submission" date="2018-01" db="EMBL/GenBank/DDBJ databases">
        <title>Species boundaries and ecological features among Paraburkholderia terrae DSMZ17804T, P. hospita DSMZ17164T and P. caribensis DSMZ13236T.</title>
        <authorList>
            <person name="Pratama A.A."/>
        </authorList>
    </citation>
    <scope>NUCLEOTIDE SEQUENCE [LARGE SCALE GENOMIC DNA]</scope>
    <source>
        <strain evidence="2 3">DSM 17164</strain>
    </source>
</reference>
<dbReference type="RefSeq" id="WP_103153825.1">
    <property type="nucleotide sequence ID" value="NZ_CP026108.1"/>
</dbReference>
<proteinExistence type="predicted"/>
<gene>
    <name evidence="2" type="ORF">C2L64_44775</name>
</gene>
<dbReference type="KEGG" id="phs:C2L64_44775"/>
<evidence type="ECO:0000313" key="2">
    <source>
        <dbReference type="EMBL" id="AUT75504.1"/>
    </source>
</evidence>
<evidence type="ECO:0000313" key="3">
    <source>
        <dbReference type="Proteomes" id="UP000236649"/>
    </source>
</evidence>
<dbReference type="GeneID" id="55535424"/>
<protein>
    <submittedName>
        <fullName evidence="2">DUF1845 domain-containing protein</fullName>
    </submittedName>
</protein>
<sequence length="208" mass="23501">MAAVLEQTPEPDPRPDIAPDHPAPGTLAQPQQPPVSVAASIGLKPIERLTSDSRVARINPESDAKTVLRYSSLFARNYIRSDYNFCAAKIAVARGGKVRALEAALRETSEWLRKTEQWLLRQNARPIELPHDLIELTITRPLAGLLVRCLTQYDRVYVRATERVVQGKITGDDRARILNNAERRLKQIVQICMPDNDQYDIVGERREQ</sequence>
<dbReference type="EMBL" id="CP026108">
    <property type="protein sequence ID" value="AUT75504.1"/>
    <property type="molecule type" value="Genomic_DNA"/>
</dbReference>
<organism evidence="2 3">
    <name type="scientific">Paraburkholderia hospita</name>
    <dbReference type="NCBI Taxonomy" id="169430"/>
    <lineage>
        <taxon>Bacteria</taxon>
        <taxon>Pseudomonadati</taxon>
        <taxon>Pseudomonadota</taxon>
        <taxon>Betaproteobacteria</taxon>
        <taxon>Burkholderiales</taxon>
        <taxon>Burkholderiaceae</taxon>
        <taxon>Paraburkholderia</taxon>
    </lineage>
</organism>
<dbReference type="Proteomes" id="UP000236649">
    <property type="component" value="Chromosome 4"/>
</dbReference>